<accession>A0A6A6QPZ1</accession>
<sequence>MSPQTHIRMWEDITPLPAPLREPTLPRVLVIGGGVSGLVSAWVLLDAGYPVTILASQYATFNESARLTSQIAGALWEYPPAVCGAHTDPISLQSSKRWCMESYHCYSALAGLDSAATGVSMKTSIACFPNPIAEDPVQAAKLAEMMATDIQDFRRDNDALYDLGVDMSFPIKECYSHLAPVIDTDRAMAWLTSLVKSKGATMLLGTVTGNLTQQEDALLALFSAAAIVNASGLGSTSLETGSICYPLRGALLRVRNDGTDFPKLTAALSISADSNEDHEIVFLVPRGEDTLLLGGIAQPNEANLDLTLDSPVIKRMRERCERFLPALKKAKLIEEYPLAQGLRPFRKGNVRVDRQSRIVHNYGHGGSGWSLAFGCALDVRGLVGEVVGSEKGHIMSKL</sequence>
<dbReference type="InterPro" id="IPR006181">
    <property type="entry name" value="D-amino_acid_oxidase_CS"/>
</dbReference>
<protein>
    <submittedName>
        <fullName evidence="8">Putative D-amino acid oxidase</fullName>
    </submittedName>
</protein>
<dbReference type="SUPFAM" id="SSF51971">
    <property type="entry name" value="Nucleotide-binding domain"/>
    <property type="match status" value="1"/>
</dbReference>
<evidence type="ECO:0000313" key="9">
    <source>
        <dbReference type="Proteomes" id="UP000799750"/>
    </source>
</evidence>
<evidence type="ECO:0000256" key="6">
    <source>
        <dbReference type="PIRSR" id="PIRSR000189-1"/>
    </source>
</evidence>
<dbReference type="Pfam" id="PF01266">
    <property type="entry name" value="DAO"/>
    <property type="match status" value="1"/>
</dbReference>
<dbReference type="InterPro" id="IPR023209">
    <property type="entry name" value="DAO"/>
</dbReference>
<feature type="domain" description="FAD dependent oxidoreductase" evidence="7">
    <location>
        <begin position="27"/>
        <end position="376"/>
    </location>
</feature>
<reference evidence="8" key="1">
    <citation type="journal article" date="2020" name="Stud. Mycol.">
        <title>101 Dothideomycetes genomes: a test case for predicting lifestyles and emergence of pathogens.</title>
        <authorList>
            <person name="Haridas S."/>
            <person name="Albert R."/>
            <person name="Binder M."/>
            <person name="Bloem J."/>
            <person name="Labutti K."/>
            <person name="Salamov A."/>
            <person name="Andreopoulos B."/>
            <person name="Baker S."/>
            <person name="Barry K."/>
            <person name="Bills G."/>
            <person name="Bluhm B."/>
            <person name="Cannon C."/>
            <person name="Castanera R."/>
            <person name="Culley D."/>
            <person name="Daum C."/>
            <person name="Ezra D."/>
            <person name="Gonzalez J."/>
            <person name="Henrissat B."/>
            <person name="Kuo A."/>
            <person name="Liang C."/>
            <person name="Lipzen A."/>
            <person name="Lutzoni F."/>
            <person name="Magnuson J."/>
            <person name="Mondo S."/>
            <person name="Nolan M."/>
            <person name="Ohm R."/>
            <person name="Pangilinan J."/>
            <person name="Park H.-J."/>
            <person name="Ramirez L."/>
            <person name="Alfaro M."/>
            <person name="Sun H."/>
            <person name="Tritt A."/>
            <person name="Yoshinaga Y."/>
            <person name="Zwiers L.-H."/>
            <person name="Turgeon B."/>
            <person name="Goodwin S."/>
            <person name="Spatafora J."/>
            <person name="Crous P."/>
            <person name="Grigoriev I."/>
        </authorList>
    </citation>
    <scope>NUCLEOTIDE SEQUENCE</scope>
    <source>
        <strain evidence="8">CBS 269.34</strain>
    </source>
</reference>
<evidence type="ECO:0000256" key="5">
    <source>
        <dbReference type="ARBA" id="ARBA00023002"/>
    </source>
</evidence>
<dbReference type="PANTHER" id="PTHR11530:SF25">
    <property type="entry name" value="FAD DEPENDENT OXIDOREDUCTASE DOMAIN-CONTAINING PROTEIN"/>
    <property type="match status" value="1"/>
</dbReference>
<comment type="cofactor">
    <cofactor evidence="1 6">
        <name>FAD</name>
        <dbReference type="ChEBI" id="CHEBI:57692"/>
    </cofactor>
</comment>
<dbReference type="GO" id="GO:0005737">
    <property type="term" value="C:cytoplasm"/>
    <property type="evidence" value="ECO:0007669"/>
    <property type="project" value="TreeGrafter"/>
</dbReference>
<evidence type="ECO:0000256" key="3">
    <source>
        <dbReference type="ARBA" id="ARBA00022630"/>
    </source>
</evidence>
<organism evidence="8 9">
    <name type="scientific">Lophium mytilinum</name>
    <dbReference type="NCBI Taxonomy" id="390894"/>
    <lineage>
        <taxon>Eukaryota</taxon>
        <taxon>Fungi</taxon>
        <taxon>Dikarya</taxon>
        <taxon>Ascomycota</taxon>
        <taxon>Pezizomycotina</taxon>
        <taxon>Dothideomycetes</taxon>
        <taxon>Pleosporomycetidae</taxon>
        <taxon>Mytilinidiales</taxon>
        <taxon>Mytilinidiaceae</taxon>
        <taxon>Lophium</taxon>
    </lineage>
</organism>
<evidence type="ECO:0000313" key="8">
    <source>
        <dbReference type="EMBL" id="KAF2494451.1"/>
    </source>
</evidence>
<dbReference type="AlphaFoldDB" id="A0A6A6QPZ1"/>
<dbReference type="PANTHER" id="PTHR11530">
    <property type="entry name" value="D-AMINO ACID OXIDASE"/>
    <property type="match status" value="1"/>
</dbReference>
<evidence type="ECO:0000256" key="4">
    <source>
        <dbReference type="ARBA" id="ARBA00022827"/>
    </source>
</evidence>
<dbReference type="GO" id="GO:0071949">
    <property type="term" value="F:FAD binding"/>
    <property type="evidence" value="ECO:0007669"/>
    <property type="project" value="InterPro"/>
</dbReference>
<dbReference type="GO" id="GO:0019478">
    <property type="term" value="P:D-amino acid catabolic process"/>
    <property type="evidence" value="ECO:0007669"/>
    <property type="project" value="TreeGrafter"/>
</dbReference>
<feature type="binding site" evidence="6">
    <location>
        <begin position="68"/>
        <end position="69"/>
    </location>
    <ligand>
        <name>FAD</name>
        <dbReference type="ChEBI" id="CHEBI:57692"/>
    </ligand>
</feature>
<dbReference type="Gene3D" id="3.40.50.720">
    <property type="entry name" value="NAD(P)-binding Rossmann-like Domain"/>
    <property type="match status" value="1"/>
</dbReference>
<dbReference type="SUPFAM" id="SSF54373">
    <property type="entry name" value="FAD-linked reductases, C-terminal domain"/>
    <property type="match status" value="1"/>
</dbReference>
<dbReference type="Proteomes" id="UP000799750">
    <property type="component" value="Unassembled WGS sequence"/>
</dbReference>
<keyword evidence="3" id="KW-0285">Flavoprotein</keyword>
<proteinExistence type="inferred from homology"/>
<keyword evidence="4 6" id="KW-0274">FAD</keyword>
<dbReference type="Gene3D" id="3.30.9.10">
    <property type="entry name" value="D-Amino Acid Oxidase, subunit A, domain 2"/>
    <property type="match status" value="1"/>
</dbReference>
<evidence type="ECO:0000259" key="7">
    <source>
        <dbReference type="Pfam" id="PF01266"/>
    </source>
</evidence>
<dbReference type="EMBL" id="MU004190">
    <property type="protein sequence ID" value="KAF2494451.1"/>
    <property type="molecule type" value="Genomic_DNA"/>
</dbReference>
<dbReference type="GO" id="GO:0003884">
    <property type="term" value="F:D-amino-acid oxidase activity"/>
    <property type="evidence" value="ECO:0007669"/>
    <property type="project" value="InterPro"/>
</dbReference>
<gene>
    <name evidence="8" type="ORF">BU16DRAFT_562109</name>
</gene>
<keyword evidence="9" id="KW-1185">Reference proteome</keyword>
<comment type="similarity">
    <text evidence="2">Belongs to the DAMOX/DASOX family.</text>
</comment>
<dbReference type="OrthoDB" id="2015447at2759"/>
<keyword evidence="5" id="KW-0560">Oxidoreductase</keyword>
<name>A0A6A6QPZ1_9PEZI</name>
<evidence type="ECO:0000256" key="1">
    <source>
        <dbReference type="ARBA" id="ARBA00001974"/>
    </source>
</evidence>
<dbReference type="PROSITE" id="PS00677">
    <property type="entry name" value="DAO"/>
    <property type="match status" value="1"/>
</dbReference>
<dbReference type="InterPro" id="IPR006076">
    <property type="entry name" value="FAD-dep_OxRdtase"/>
</dbReference>
<feature type="binding site" evidence="6">
    <location>
        <position position="366"/>
    </location>
    <ligand>
        <name>D-dopa</name>
        <dbReference type="ChEBI" id="CHEBI:149689"/>
    </ligand>
</feature>
<feature type="binding site" evidence="6">
    <location>
        <position position="343"/>
    </location>
    <ligand>
        <name>D-dopa</name>
        <dbReference type="ChEBI" id="CHEBI:149689"/>
    </ligand>
</feature>
<dbReference type="PIRSF" id="PIRSF000189">
    <property type="entry name" value="D-aa_oxidase"/>
    <property type="match status" value="1"/>
</dbReference>
<evidence type="ECO:0000256" key="2">
    <source>
        <dbReference type="ARBA" id="ARBA00006730"/>
    </source>
</evidence>